<dbReference type="Proteomes" id="UP000198221">
    <property type="component" value="Chromosome I"/>
</dbReference>
<keyword evidence="1" id="KW-0808">Transferase</keyword>
<dbReference type="OrthoDB" id="4539099at2"/>
<dbReference type="RefSeq" id="WP_089010804.1">
    <property type="nucleotide sequence ID" value="NZ_LT607754.1"/>
</dbReference>
<evidence type="ECO:0000313" key="1">
    <source>
        <dbReference type="EMBL" id="SCG38409.1"/>
    </source>
</evidence>
<gene>
    <name evidence="1" type="ORF">GA0070613_0522</name>
</gene>
<name>A0A1C5GX74_9ACTN</name>
<accession>A0A1C5GX74</accession>
<dbReference type="Pfam" id="PF10706">
    <property type="entry name" value="Aminoglyc_resit"/>
    <property type="match status" value="1"/>
</dbReference>
<dbReference type="GO" id="GO:0016779">
    <property type="term" value="F:nucleotidyltransferase activity"/>
    <property type="evidence" value="ECO:0007669"/>
    <property type="project" value="UniProtKB-KW"/>
</dbReference>
<protein>
    <submittedName>
        <fullName evidence="1">Aminoglycoside-2''-adenylyltransferase</fullName>
    </submittedName>
</protein>
<dbReference type="Gene3D" id="3.30.460.40">
    <property type="match status" value="1"/>
</dbReference>
<dbReference type="InterPro" id="IPR019646">
    <property type="entry name" value="Aminoglyc_AdlTrfase"/>
</dbReference>
<sequence length="204" mass="23251">MRYDPRRHVWAAFSVADVRSLFGGCPARWWLSGGWAIDHWLGAVSRRHGDIDVSSLRPALPALLSSLPTRLRPFAAMSGHLLPLGEHLDDPELHNIWIHDEDGDRFVLQINLEDGDESVWRYRRDPRITLRWSSAVATVCGVPTGTPATQLLWKARSPRPQDEHDLNVAHGLLRPDEHRWLLRAIRTAHPRSPWADEPRRAATC</sequence>
<organism evidence="1 2">
    <name type="scientific">Micromonospora inositola</name>
    <dbReference type="NCBI Taxonomy" id="47865"/>
    <lineage>
        <taxon>Bacteria</taxon>
        <taxon>Bacillati</taxon>
        <taxon>Actinomycetota</taxon>
        <taxon>Actinomycetes</taxon>
        <taxon>Micromonosporales</taxon>
        <taxon>Micromonosporaceae</taxon>
        <taxon>Micromonospora</taxon>
    </lineage>
</organism>
<dbReference type="EMBL" id="LT607754">
    <property type="protein sequence ID" value="SCG38409.1"/>
    <property type="molecule type" value="Genomic_DNA"/>
</dbReference>
<keyword evidence="1" id="KW-0548">Nucleotidyltransferase</keyword>
<evidence type="ECO:0000313" key="2">
    <source>
        <dbReference type="Proteomes" id="UP000198221"/>
    </source>
</evidence>
<proteinExistence type="predicted"/>
<reference evidence="2" key="1">
    <citation type="submission" date="2016-06" db="EMBL/GenBank/DDBJ databases">
        <authorList>
            <person name="Varghese N."/>
            <person name="Submissions Spin"/>
        </authorList>
    </citation>
    <scope>NUCLEOTIDE SEQUENCE [LARGE SCALE GENOMIC DNA]</scope>
    <source>
        <strain evidence="2">DSM 43819</strain>
    </source>
</reference>
<dbReference type="AlphaFoldDB" id="A0A1C5GX74"/>
<keyword evidence="2" id="KW-1185">Reference proteome</keyword>